<reference evidence="1" key="1">
    <citation type="journal article" date="2014" name="Front. Microbiol.">
        <title>High frequency of phylogenetically diverse reductive dehalogenase-homologous genes in deep subseafloor sedimentary metagenomes.</title>
        <authorList>
            <person name="Kawai M."/>
            <person name="Futagami T."/>
            <person name="Toyoda A."/>
            <person name="Takaki Y."/>
            <person name="Nishi S."/>
            <person name="Hori S."/>
            <person name="Arai W."/>
            <person name="Tsubouchi T."/>
            <person name="Morono Y."/>
            <person name="Uchiyama I."/>
            <person name="Ito T."/>
            <person name="Fujiyama A."/>
            <person name="Inagaki F."/>
            <person name="Takami H."/>
        </authorList>
    </citation>
    <scope>NUCLEOTIDE SEQUENCE</scope>
    <source>
        <strain evidence="1">Expedition CK06-06</strain>
    </source>
</reference>
<feature type="non-terminal residue" evidence="1">
    <location>
        <position position="1"/>
    </location>
</feature>
<evidence type="ECO:0000313" key="1">
    <source>
        <dbReference type="EMBL" id="GAJ19290.1"/>
    </source>
</evidence>
<sequence length="118" mass="13464">TNPVVYAGCAESYVLIGRVLDKLGMPYQRKFGKVRTIRGERVYHCWLETNDVVIETNPSQILGLPKGALAIEKDIWQELTEPKEEPEILPEIVPTEAGKVFYEREAEQILQCYRGKAK</sequence>
<organism evidence="1">
    <name type="scientific">marine sediment metagenome</name>
    <dbReference type="NCBI Taxonomy" id="412755"/>
    <lineage>
        <taxon>unclassified sequences</taxon>
        <taxon>metagenomes</taxon>
        <taxon>ecological metagenomes</taxon>
    </lineage>
</organism>
<comment type="caution">
    <text evidence="1">The sequence shown here is derived from an EMBL/GenBank/DDBJ whole genome shotgun (WGS) entry which is preliminary data.</text>
</comment>
<name>X1VZZ0_9ZZZZ</name>
<dbReference type="AlphaFoldDB" id="X1VZZ0"/>
<dbReference type="EMBL" id="BARW01037943">
    <property type="protein sequence ID" value="GAJ19290.1"/>
    <property type="molecule type" value="Genomic_DNA"/>
</dbReference>
<accession>X1VZZ0</accession>
<gene>
    <name evidence="1" type="ORF">S12H4_58424</name>
</gene>
<proteinExistence type="predicted"/>
<protein>
    <submittedName>
        <fullName evidence="1">Uncharacterized protein</fullName>
    </submittedName>
</protein>